<sequence length="253" mass="26652">MDLPRNAFKAALKAGQRQIGFWSTLPDGGLVELLAGCGYDWLLIDSEHAPVDPRAMLPLMQAAAPYPTSVVVRPGWNDPVEIKRLLDAGAQTVLVPYVQTAEEARAAVAAVRYPPLGIRGVAGTTRASQWGAIEGYTQQANDEICLLVQVETEAAARNIEEIAAIDGVDGIFVGPADLAASMGFPGETGRPEVRAAVCDAVRRIVAAGKPAGFLSADQTFVAEVAEAGGSFLAVGIDSVLMRRAAVALRQSWD</sequence>
<comment type="catalytic activity">
    <reaction evidence="6">
        <text>D-glyceraldehyde + pyruvate = 2-dehydro-3-deoxy-L-galactonate</text>
        <dbReference type="Rhea" id="RHEA:80055"/>
        <dbReference type="ChEBI" id="CHEBI:15361"/>
        <dbReference type="ChEBI" id="CHEBI:17378"/>
        <dbReference type="ChEBI" id="CHEBI:75545"/>
    </reaction>
</comment>
<dbReference type="GO" id="GO:0016832">
    <property type="term" value="F:aldehyde-lyase activity"/>
    <property type="evidence" value="ECO:0007669"/>
    <property type="project" value="TreeGrafter"/>
</dbReference>
<gene>
    <name evidence="9" type="ORF">SAMN04487940_102396</name>
</gene>
<dbReference type="SUPFAM" id="SSF51621">
    <property type="entry name" value="Phosphoenolpyruvate/pyruvate domain"/>
    <property type="match status" value="1"/>
</dbReference>
<dbReference type="GO" id="GO:0005737">
    <property type="term" value="C:cytoplasm"/>
    <property type="evidence" value="ECO:0007669"/>
    <property type="project" value="TreeGrafter"/>
</dbReference>
<dbReference type="GeneID" id="80817253"/>
<organism evidence="9 10">
    <name type="scientific">Marinovum algicola</name>
    <dbReference type="NCBI Taxonomy" id="42444"/>
    <lineage>
        <taxon>Bacteria</taxon>
        <taxon>Pseudomonadati</taxon>
        <taxon>Pseudomonadota</taxon>
        <taxon>Alphaproteobacteria</taxon>
        <taxon>Rhodobacterales</taxon>
        <taxon>Roseobacteraceae</taxon>
        <taxon>Marinovum</taxon>
    </lineage>
</organism>
<dbReference type="Gene3D" id="3.20.20.60">
    <property type="entry name" value="Phosphoenolpyruvate-binding domains"/>
    <property type="match status" value="1"/>
</dbReference>
<keyword evidence="4" id="KW-0456">Lyase</keyword>
<dbReference type="InterPro" id="IPR015813">
    <property type="entry name" value="Pyrv/PenolPyrv_kinase-like_dom"/>
</dbReference>
<evidence type="ECO:0000256" key="6">
    <source>
        <dbReference type="ARBA" id="ARBA00045074"/>
    </source>
</evidence>
<dbReference type="AlphaFoldDB" id="A0A975W7V7"/>
<dbReference type="Pfam" id="PF03328">
    <property type="entry name" value="HpcH_HpaI"/>
    <property type="match status" value="1"/>
</dbReference>
<keyword evidence="10" id="KW-1185">Reference proteome</keyword>
<evidence type="ECO:0000256" key="4">
    <source>
        <dbReference type="ARBA" id="ARBA00023239"/>
    </source>
</evidence>
<dbReference type="GO" id="GO:0046872">
    <property type="term" value="F:metal ion binding"/>
    <property type="evidence" value="ECO:0007669"/>
    <property type="project" value="UniProtKB-KW"/>
</dbReference>
<evidence type="ECO:0000313" key="9">
    <source>
        <dbReference type="EMBL" id="SEI92829.1"/>
    </source>
</evidence>
<dbReference type="InterPro" id="IPR040442">
    <property type="entry name" value="Pyrv_kinase-like_dom_sf"/>
</dbReference>
<dbReference type="PANTHER" id="PTHR30502:SF0">
    <property type="entry name" value="PHOSPHOENOLPYRUVATE CARBOXYLASE FAMILY PROTEIN"/>
    <property type="match status" value="1"/>
</dbReference>
<reference evidence="9 10" key="1">
    <citation type="submission" date="2016-10" db="EMBL/GenBank/DDBJ databases">
        <authorList>
            <person name="Varghese N."/>
            <person name="Submissions S."/>
        </authorList>
    </citation>
    <scope>NUCLEOTIDE SEQUENCE [LARGE SCALE GENOMIC DNA]</scope>
    <source>
        <strain evidence="9 10">FF3</strain>
    </source>
</reference>
<evidence type="ECO:0000256" key="2">
    <source>
        <dbReference type="ARBA" id="ARBA00005568"/>
    </source>
</evidence>
<evidence type="ECO:0000256" key="1">
    <source>
        <dbReference type="ARBA" id="ARBA00001968"/>
    </source>
</evidence>
<dbReference type="InterPro" id="IPR050251">
    <property type="entry name" value="HpcH-HpaI_aldolase"/>
</dbReference>
<comment type="cofactor">
    <cofactor evidence="1">
        <name>a divalent metal cation</name>
        <dbReference type="ChEBI" id="CHEBI:60240"/>
    </cofactor>
</comment>
<keyword evidence="3" id="KW-0479">Metal-binding</keyword>
<comment type="similarity">
    <text evidence="2">Belongs to the HpcH/HpaI aldolase family.</text>
</comment>
<evidence type="ECO:0000256" key="3">
    <source>
        <dbReference type="ARBA" id="ARBA00022723"/>
    </source>
</evidence>
<dbReference type="Proteomes" id="UP000182932">
    <property type="component" value="Unassembled WGS sequence"/>
</dbReference>
<dbReference type="InterPro" id="IPR005000">
    <property type="entry name" value="Aldolase/citrate-lyase_domain"/>
</dbReference>
<dbReference type="EMBL" id="FNYY01000002">
    <property type="protein sequence ID" value="SEI92829.1"/>
    <property type="molecule type" value="Genomic_DNA"/>
</dbReference>
<evidence type="ECO:0000259" key="8">
    <source>
        <dbReference type="Pfam" id="PF03328"/>
    </source>
</evidence>
<feature type="domain" description="HpcH/HpaI aldolase/citrate lyase" evidence="8">
    <location>
        <begin position="18"/>
        <end position="243"/>
    </location>
</feature>
<dbReference type="RefSeq" id="WP_048530668.1">
    <property type="nucleotide sequence ID" value="NZ_CATLQZ010000001.1"/>
</dbReference>
<evidence type="ECO:0000256" key="7">
    <source>
        <dbReference type="ARBA" id="ARBA00068169"/>
    </source>
</evidence>
<proteinExistence type="inferred from homology"/>
<evidence type="ECO:0000256" key="5">
    <source>
        <dbReference type="ARBA" id="ARBA00023317"/>
    </source>
</evidence>
<keyword evidence="5" id="KW-0670">Pyruvate</keyword>
<dbReference type="FunFam" id="3.20.20.60:FF:000004">
    <property type="entry name" value="5-keto-4-deoxy-D-glucarate aldolase"/>
    <property type="match status" value="1"/>
</dbReference>
<evidence type="ECO:0000313" key="10">
    <source>
        <dbReference type="Proteomes" id="UP000182932"/>
    </source>
</evidence>
<protein>
    <recommendedName>
        <fullName evidence="7">Hydroxypyruvate/pyruvate aldolase</fullName>
    </recommendedName>
</protein>
<name>A0A975W7V7_9RHOB</name>
<dbReference type="PANTHER" id="PTHR30502">
    <property type="entry name" value="2-KETO-3-DEOXY-L-RHAMNONATE ALDOLASE"/>
    <property type="match status" value="1"/>
</dbReference>
<comment type="caution">
    <text evidence="9">The sequence shown here is derived from an EMBL/GenBank/DDBJ whole genome shotgun (WGS) entry which is preliminary data.</text>
</comment>
<accession>A0A975W7V7</accession>